<dbReference type="EMBL" id="LR215050">
    <property type="protein sequence ID" value="VEU82398.1"/>
    <property type="molecule type" value="Genomic_DNA"/>
</dbReference>
<organism evidence="2 3">
    <name type="scientific">Acholeplasma hippikon</name>
    <dbReference type="NCBI Taxonomy" id="264636"/>
    <lineage>
        <taxon>Bacteria</taxon>
        <taxon>Bacillati</taxon>
        <taxon>Mycoplasmatota</taxon>
        <taxon>Mollicutes</taxon>
        <taxon>Acholeplasmatales</taxon>
        <taxon>Acholeplasmataceae</taxon>
        <taxon>Acholeplasma</taxon>
    </lineage>
</organism>
<keyword evidence="1" id="KW-0812">Transmembrane</keyword>
<keyword evidence="1" id="KW-0472">Membrane</keyword>
<dbReference type="Proteomes" id="UP000290909">
    <property type="component" value="Chromosome"/>
</dbReference>
<dbReference type="KEGG" id="ahk:NCTC10172_00409"/>
<keyword evidence="3" id="KW-1185">Reference proteome</keyword>
<dbReference type="STRING" id="1408416.GCA_000702765_01009"/>
<proteinExistence type="predicted"/>
<sequence>MNFENISGILIALINNAFIMLSLVFFYTASNYDVNAKSKK</sequence>
<gene>
    <name evidence="2" type="ORF">NCTC10172_00409</name>
</gene>
<protein>
    <submittedName>
        <fullName evidence="2">Uncharacterized protein</fullName>
    </submittedName>
</protein>
<evidence type="ECO:0000313" key="2">
    <source>
        <dbReference type="EMBL" id="VEU82398.1"/>
    </source>
</evidence>
<feature type="transmembrane region" description="Helical" evidence="1">
    <location>
        <begin position="6"/>
        <end position="30"/>
    </location>
</feature>
<evidence type="ECO:0000313" key="3">
    <source>
        <dbReference type="Proteomes" id="UP000290909"/>
    </source>
</evidence>
<keyword evidence="1" id="KW-1133">Transmembrane helix</keyword>
<evidence type="ECO:0000256" key="1">
    <source>
        <dbReference type="SAM" id="Phobius"/>
    </source>
</evidence>
<name>A0A449BIY7_9MOLU</name>
<dbReference type="AlphaFoldDB" id="A0A449BIY7"/>
<reference evidence="2 3" key="1">
    <citation type="submission" date="2019-01" db="EMBL/GenBank/DDBJ databases">
        <authorList>
            <consortium name="Pathogen Informatics"/>
        </authorList>
    </citation>
    <scope>NUCLEOTIDE SEQUENCE [LARGE SCALE GENOMIC DNA]</scope>
    <source>
        <strain evidence="2 3">NCTC10172</strain>
    </source>
</reference>
<accession>A0A449BIY7</accession>